<evidence type="ECO:0000313" key="5">
    <source>
        <dbReference type="Proteomes" id="UP000663881"/>
    </source>
</evidence>
<dbReference type="EMBL" id="CAJOAY010001277">
    <property type="protein sequence ID" value="CAF3820907.1"/>
    <property type="molecule type" value="Genomic_DNA"/>
</dbReference>
<dbReference type="Pfam" id="PF08385">
    <property type="entry name" value="DHC_N1"/>
    <property type="match status" value="1"/>
</dbReference>
<gene>
    <name evidence="4" type="ORF">OKA104_LOCUS19671</name>
</gene>
<dbReference type="GO" id="GO:0051959">
    <property type="term" value="F:dynein light intermediate chain binding"/>
    <property type="evidence" value="ECO:0007669"/>
    <property type="project" value="InterPro"/>
</dbReference>
<feature type="domain" description="Dynein heavy chain linker" evidence="3">
    <location>
        <begin position="1300"/>
        <end position="1381"/>
    </location>
</feature>
<dbReference type="InterPro" id="IPR026983">
    <property type="entry name" value="DHC"/>
</dbReference>
<protein>
    <recommendedName>
        <fullName evidence="6">Dynein heavy chain</fullName>
    </recommendedName>
</protein>
<feature type="coiled-coil region" evidence="1">
    <location>
        <begin position="606"/>
        <end position="653"/>
    </location>
</feature>
<evidence type="ECO:0008006" key="6">
    <source>
        <dbReference type="Google" id="ProtNLM"/>
    </source>
</evidence>
<sequence>MADELDIADLRVYFMADYLIKSLRLRPDKWTKMIQIEDQNRTIIDFCDKAQPTLIVFHVNPAGNLVVSTSFPTSLKSKACFFAKKLPEPLQRDSKEKVASALNFGDLSNAALEQLQIYVNDVIRPLLTTPQNHEEWPDVVSTDLQKHVSDLQSQLQVVTSLVKGKILLPYPKYNPTTTTTTTTNGTTTNPTGYIRTNDTAQTNTKNGDVIDLKLVHAVESVVIEWSHQIRQVLKKDSAQPLLDGLDPLPSTEIDFWKSKRSHLESISEQLNDPRVTKMGELLNKSNSSYYPSFLQIQNDVHHALEEAQDIDTHLRPLSGHFESLETTDFLEAKHLFKPMFHVIELVYNNCQHYATASRIVVLLQEICNLVMKQASENLEPMELFKGEVDEALRKIDETFESLKKFHDEYELTRNKMDTKWDFSPELVFTKWKIFMERMNKIKELFSIANAFLKLEKVEIGGVKGRALSAEIFQIYEEFKDAFEKFSAKTYNPLDTKNTEFVDDIAHFHDIIDDLDRRIGRIANQAFADCNGLEAMFKLVNIFGSLLERPKIHHVFAHNYSILIQQVEREMDDAKELFDRQMSYQEEHGSIQLDRNMTKVAGSLLWAEELKQRYTQPMEQFRQLENETTQTPEAKRIEEKYNELDQLIDKFIESLYKEWANNVSEASKFNLNQYLITRNPKNHLIHLNFHPQLETVLREVRYLEIKDRKDIPQAALDIYKDNDTYLQYINNLNYTIASYNKIRETVAEVEYPLIERQLQTIDQQLSDAENKLTWSTSGIGEYILRTRTVVFDLEQRLQKSKNNILEIQTIMATWSKSPLYERSSARGGGGATEKQTSGDNLLILADLDERLNKRYKEIREAGDRIHSLVRDNRQYLQVDENNSAISENWKAYIEYIDEMITDGFYAIVQCDLDFFRQETDRKNNPEPLFQILLEVHPPEMLFTPSIEPNAPDGFADFVDGLIANSYKQASLIPRLAKHLPHASYQPDIQEMNSLTEIRQEINDRVQHVIAKANEYQRSFDRYAYLWTDDRKEFMRQFLLYGHVLTSEEIQQHAIDGIPENPPTTAQFREQIDTYEGIFDEVEKIDPIQVYDKWFRIDARPFKQTLLSTVKKWSFMFKQWLIEHVTNSLNELQEFIKKTDTQLKRPVKEGDYNLLVEIMAHLAAIKQREQTTDALFTPLKETIELLKSYNQELPEEVHQQLEILPEKWLNLKRNYVAVRQNVAPLQAQENAKIRQRLAEFDVIQTQFRERFKNEAPYSYDTPNAYRKLDRVNRDLTKQENELEKLIKSSALFEVSFPDFKLIKQCRKDIKLLKQLWDYISLVRYSMDDWKSTRWREINVEQMDAEVKKFQRDIKLLDKEMRTWNAYTRLEQILKNMITALSTIFRTSSS</sequence>
<accession>A0A819CHT0</accession>
<evidence type="ECO:0000256" key="1">
    <source>
        <dbReference type="SAM" id="Coils"/>
    </source>
</evidence>
<dbReference type="Proteomes" id="UP000663881">
    <property type="component" value="Unassembled WGS sequence"/>
</dbReference>
<dbReference type="GO" id="GO:0005858">
    <property type="term" value="C:axonemal dynein complex"/>
    <property type="evidence" value="ECO:0007669"/>
    <property type="project" value="TreeGrafter"/>
</dbReference>
<proteinExistence type="predicted"/>
<keyword evidence="1" id="KW-0175">Coiled coil</keyword>
<dbReference type="InterPro" id="IPR013602">
    <property type="entry name" value="Dynein_heavy_linker"/>
</dbReference>
<organism evidence="4 5">
    <name type="scientific">Adineta steineri</name>
    <dbReference type="NCBI Taxonomy" id="433720"/>
    <lineage>
        <taxon>Eukaryota</taxon>
        <taxon>Metazoa</taxon>
        <taxon>Spiralia</taxon>
        <taxon>Gnathifera</taxon>
        <taxon>Rotifera</taxon>
        <taxon>Eurotatoria</taxon>
        <taxon>Bdelloidea</taxon>
        <taxon>Adinetida</taxon>
        <taxon>Adinetidae</taxon>
        <taxon>Adineta</taxon>
    </lineage>
</organism>
<evidence type="ECO:0000313" key="4">
    <source>
        <dbReference type="EMBL" id="CAF3820907.1"/>
    </source>
</evidence>
<dbReference type="PANTHER" id="PTHR46532:SF11">
    <property type="entry name" value="DYNEIN AXONEMAL HEAVY CHAIN 12"/>
    <property type="match status" value="1"/>
</dbReference>
<comment type="caution">
    <text evidence="4">The sequence shown here is derived from an EMBL/GenBank/DDBJ whole genome shotgun (WGS) entry which is preliminary data.</text>
</comment>
<feature type="domain" description="Dynein heavy chain tail" evidence="2">
    <location>
        <begin position="215"/>
        <end position="781"/>
    </location>
</feature>
<dbReference type="PANTHER" id="PTHR46532">
    <property type="entry name" value="MALE FERTILITY FACTOR KL5"/>
    <property type="match status" value="1"/>
</dbReference>
<dbReference type="Pfam" id="PF08393">
    <property type="entry name" value="DHC_N2"/>
    <property type="match status" value="1"/>
</dbReference>
<dbReference type="GO" id="GO:0007018">
    <property type="term" value="P:microtubule-based movement"/>
    <property type="evidence" value="ECO:0007669"/>
    <property type="project" value="InterPro"/>
</dbReference>
<reference evidence="4" key="1">
    <citation type="submission" date="2021-02" db="EMBL/GenBank/DDBJ databases">
        <authorList>
            <person name="Nowell W R."/>
        </authorList>
    </citation>
    <scope>NUCLEOTIDE SEQUENCE</scope>
</reference>
<dbReference type="InterPro" id="IPR013594">
    <property type="entry name" value="Dynein_heavy_tail"/>
</dbReference>
<evidence type="ECO:0000259" key="2">
    <source>
        <dbReference type="Pfam" id="PF08385"/>
    </source>
</evidence>
<evidence type="ECO:0000259" key="3">
    <source>
        <dbReference type="Pfam" id="PF08393"/>
    </source>
</evidence>
<dbReference type="GO" id="GO:0045505">
    <property type="term" value="F:dynein intermediate chain binding"/>
    <property type="evidence" value="ECO:0007669"/>
    <property type="project" value="InterPro"/>
</dbReference>
<name>A0A819CHT0_9BILA</name>